<organism evidence="7 8">
    <name type="scientific">Clydaea vesicula</name>
    <dbReference type="NCBI Taxonomy" id="447962"/>
    <lineage>
        <taxon>Eukaryota</taxon>
        <taxon>Fungi</taxon>
        <taxon>Fungi incertae sedis</taxon>
        <taxon>Chytridiomycota</taxon>
        <taxon>Chytridiomycota incertae sedis</taxon>
        <taxon>Chytridiomycetes</taxon>
        <taxon>Lobulomycetales</taxon>
        <taxon>Lobulomycetaceae</taxon>
        <taxon>Clydaea</taxon>
    </lineage>
</organism>
<name>A0AAD5XVA4_9FUNG</name>
<evidence type="ECO:0000256" key="3">
    <source>
        <dbReference type="ARBA" id="ARBA00022692"/>
    </source>
</evidence>
<dbReference type="InterPro" id="IPR004345">
    <property type="entry name" value="TB2_DP1_HVA22"/>
</dbReference>
<protein>
    <recommendedName>
        <fullName evidence="6">Protein YOP1</fullName>
    </recommendedName>
</protein>
<evidence type="ECO:0000313" key="8">
    <source>
        <dbReference type="Proteomes" id="UP001211065"/>
    </source>
</evidence>
<keyword evidence="8" id="KW-1185">Reference proteome</keyword>
<dbReference type="EMBL" id="JADGJW010000362">
    <property type="protein sequence ID" value="KAJ3218833.1"/>
    <property type="molecule type" value="Genomic_DNA"/>
</dbReference>
<evidence type="ECO:0000256" key="1">
    <source>
        <dbReference type="ARBA" id="ARBA00004141"/>
    </source>
</evidence>
<dbReference type="AlphaFoldDB" id="A0AAD5XVA4"/>
<dbReference type="PANTHER" id="PTHR12300">
    <property type="entry name" value="HVA22-LIKE PROTEINS"/>
    <property type="match status" value="1"/>
</dbReference>
<proteinExistence type="inferred from homology"/>
<evidence type="ECO:0000256" key="6">
    <source>
        <dbReference type="RuleBase" id="RU362006"/>
    </source>
</evidence>
<comment type="subcellular location">
    <subcellularLocation>
        <location evidence="1 6">Membrane</location>
        <topology evidence="1 6">Multi-pass membrane protein</topology>
    </subcellularLocation>
</comment>
<gene>
    <name evidence="7" type="ORF">HK099_004909</name>
</gene>
<feature type="transmembrane region" description="Helical" evidence="6">
    <location>
        <begin position="74"/>
        <end position="94"/>
    </location>
</feature>
<sequence length="165" mass="18837">MSQTSPKQVHPLLQKANGYLATLDKELSKSSQLCLIEEKTKIPKSYMVSGFVYPAYASFKAIETDNKEDDTQWLIYWTIFGLLNVVEFFSDLILHWVPFYYTFKAAAVLYLALPQTRGASVVYHKFARPYLVKQEKGLDEAINKIKKSAEDAIKDVKSAAEKKDE</sequence>
<accession>A0AAD5XVA4</accession>
<comment type="similarity">
    <text evidence="2 6">Belongs to the DP1 family.</text>
</comment>
<evidence type="ECO:0000313" key="7">
    <source>
        <dbReference type="EMBL" id="KAJ3218833.1"/>
    </source>
</evidence>
<dbReference type="Proteomes" id="UP001211065">
    <property type="component" value="Unassembled WGS sequence"/>
</dbReference>
<comment type="caution">
    <text evidence="6">Lacks conserved residue(s) required for the propagation of feature annotation.</text>
</comment>
<keyword evidence="4 6" id="KW-1133">Transmembrane helix</keyword>
<evidence type="ECO:0000256" key="2">
    <source>
        <dbReference type="ARBA" id="ARBA00008573"/>
    </source>
</evidence>
<keyword evidence="5 6" id="KW-0472">Membrane</keyword>
<keyword evidence="3 6" id="KW-0812">Transmembrane</keyword>
<dbReference type="GO" id="GO:0016020">
    <property type="term" value="C:membrane"/>
    <property type="evidence" value="ECO:0007669"/>
    <property type="project" value="UniProtKB-SubCell"/>
</dbReference>
<dbReference type="PANTHER" id="PTHR12300:SF161">
    <property type="entry name" value="RECEPTOR EXPRESSION-ENHANCING PROTEIN"/>
    <property type="match status" value="1"/>
</dbReference>
<evidence type="ECO:0000256" key="5">
    <source>
        <dbReference type="ARBA" id="ARBA00023136"/>
    </source>
</evidence>
<dbReference type="Pfam" id="PF03134">
    <property type="entry name" value="TB2_DP1_HVA22"/>
    <property type="match status" value="1"/>
</dbReference>
<reference evidence="7" key="1">
    <citation type="submission" date="2020-05" db="EMBL/GenBank/DDBJ databases">
        <title>Phylogenomic resolution of chytrid fungi.</title>
        <authorList>
            <person name="Stajich J.E."/>
            <person name="Amses K."/>
            <person name="Simmons R."/>
            <person name="Seto K."/>
            <person name="Myers J."/>
            <person name="Bonds A."/>
            <person name="Quandt C.A."/>
            <person name="Barry K."/>
            <person name="Liu P."/>
            <person name="Grigoriev I."/>
            <person name="Longcore J.E."/>
            <person name="James T.Y."/>
        </authorList>
    </citation>
    <scope>NUCLEOTIDE SEQUENCE</scope>
    <source>
        <strain evidence="7">JEL0476</strain>
    </source>
</reference>
<evidence type="ECO:0000256" key="4">
    <source>
        <dbReference type="ARBA" id="ARBA00022989"/>
    </source>
</evidence>
<comment type="caution">
    <text evidence="7">The sequence shown here is derived from an EMBL/GenBank/DDBJ whole genome shotgun (WGS) entry which is preliminary data.</text>
</comment>